<feature type="transmembrane region" description="Helical" evidence="1">
    <location>
        <begin position="43"/>
        <end position="60"/>
    </location>
</feature>
<accession>A0A0Q3I829</accession>
<dbReference type="Proteomes" id="UP000008810">
    <property type="component" value="Chromosome 3"/>
</dbReference>
<gene>
    <name evidence="2" type="ORF">BRADI_3g25376v3</name>
</gene>
<dbReference type="OrthoDB" id="690579at2759"/>
<organism evidence="2">
    <name type="scientific">Brachypodium distachyon</name>
    <name type="common">Purple false brome</name>
    <name type="synonym">Trachynia distachya</name>
    <dbReference type="NCBI Taxonomy" id="15368"/>
    <lineage>
        <taxon>Eukaryota</taxon>
        <taxon>Viridiplantae</taxon>
        <taxon>Streptophyta</taxon>
        <taxon>Embryophyta</taxon>
        <taxon>Tracheophyta</taxon>
        <taxon>Spermatophyta</taxon>
        <taxon>Magnoliopsida</taxon>
        <taxon>Liliopsida</taxon>
        <taxon>Poales</taxon>
        <taxon>Poaceae</taxon>
        <taxon>BOP clade</taxon>
        <taxon>Pooideae</taxon>
        <taxon>Stipodae</taxon>
        <taxon>Brachypodieae</taxon>
        <taxon>Brachypodium</taxon>
    </lineage>
</organism>
<evidence type="ECO:0000313" key="4">
    <source>
        <dbReference type="Proteomes" id="UP000008810"/>
    </source>
</evidence>
<dbReference type="FunCoup" id="A0A0Q3I829">
    <property type="interactions" value="319"/>
</dbReference>
<dbReference type="AlphaFoldDB" id="A0A0Q3I829"/>
<evidence type="ECO:0000256" key="1">
    <source>
        <dbReference type="SAM" id="Phobius"/>
    </source>
</evidence>
<keyword evidence="1" id="KW-0812">Transmembrane</keyword>
<dbReference type="InParanoid" id="A0A0Q3I829"/>
<dbReference type="EnsemblPlants" id="KQJ96587">
    <property type="protein sequence ID" value="KQJ96587"/>
    <property type="gene ID" value="BRADI_3g25376v3"/>
</dbReference>
<keyword evidence="4" id="KW-1185">Reference proteome</keyword>
<sequence>MSEDCDHLFFTCPFSVSCWGSLDIYWDMSMDIRDRVRTAKAPFSGPSFIMIFLCAAWHIWKQRNSFIFDRSPPSLSSWFAGFKQDLFLLSHRIKENHRSILLAWLESLVIPS</sequence>
<keyword evidence="1" id="KW-0472">Membrane</keyword>
<reference evidence="3" key="3">
    <citation type="submission" date="2018-08" db="UniProtKB">
        <authorList>
            <consortium name="EnsemblPlants"/>
        </authorList>
    </citation>
    <scope>IDENTIFICATION</scope>
    <source>
        <strain evidence="3">cv. Bd21</strain>
    </source>
</reference>
<evidence type="ECO:0000313" key="2">
    <source>
        <dbReference type="EMBL" id="KQJ96587.1"/>
    </source>
</evidence>
<reference evidence="2 3" key="1">
    <citation type="journal article" date="2010" name="Nature">
        <title>Genome sequencing and analysis of the model grass Brachypodium distachyon.</title>
        <authorList>
            <consortium name="International Brachypodium Initiative"/>
        </authorList>
    </citation>
    <scope>NUCLEOTIDE SEQUENCE [LARGE SCALE GENOMIC DNA]</scope>
    <source>
        <strain evidence="2 3">Bd21</strain>
    </source>
</reference>
<keyword evidence="1" id="KW-1133">Transmembrane helix</keyword>
<dbReference type="Gramene" id="KQJ96587">
    <property type="protein sequence ID" value="KQJ96587"/>
    <property type="gene ID" value="BRADI_3g25376v3"/>
</dbReference>
<evidence type="ECO:0000313" key="3">
    <source>
        <dbReference type="EnsemblPlants" id="KQJ96587"/>
    </source>
</evidence>
<proteinExistence type="predicted"/>
<protein>
    <recommendedName>
        <fullName evidence="5">Reverse transcriptase zinc-binding domain-containing protein</fullName>
    </recommendedName>
</protein>
<evidence type="ECO:0008006" key="5">
    <source>
        <dbReference type="Google" id="ProtNLM"/>
    </source>
</evidence>
<dbReference type="EMBL" id="CM000882">
    <property type="protein sequence ID" value="KQJ96587.1"/>
    <property type="molecule type" value="Genomic_DNA"/>
</dbReference>
<reference evidence="2" key="2">
    <citation type="submission" date="2017-06" db="EMBL/GenBank/DDBJ databases">
        <title>WGS assembly of Brachypodium distachyon.</title>
        <authorList>
            <consortium name="The International Brachypodium Initiative"/>
            <person name="Lucas S."/>
            <person name="Harmon-Smith M."/>
            <person name="Lail K."/>
            <person name="Tice H."/>
            <person name="Grimwood J."/>
            <person name="Bruce D."/>
            <person name="Barry K."/>
            <person name="Shu S."/>
            <person name="Lindquist E."/>
            <person name="Wang M."/>
            <person name="Pitluck S."/>
            <person name="Vogel J.P."/>
            <person name="Garvin D.F."/>
            <person name="Mockler T.C."/>
            <person name="Schmutz J."/>
            <person name="Rokhsar D."/>
            <person name="Bevan M.W."/>
        </authorList>
    </citation>
    <scope>NUCLEOTIDE SEQUENCE</scope>
    <source>
        <strain evidence="2">Bd21</strain>
    </source>
</reference>
<name>A0A0Q3I829_BRADI</name>